<dbReference type="GO" id="GO:0004089">
    <property type="term" value="F:carbonate dehydratase activity"/>
    <property type="evidence" value="ECO:0007669"/>
    <property type="project" value="UniProtKB-EC"/>
</dbReference>
<keyword evidence="4" id="KW-0862">Zinc</keyword>
<evidence type="ECO:0000256" key="6">
    <source>
        <dbReference type="ARBA" id="ARBA00023239"/>
    </source>
</evidence>
<dbReference type="GO" id="GO:0008270">
    <property type="term" value="F:zinc ion binding"/>
    <property type="evidence" value="ECO:0007669"/>
    <property type="project" value="InterPro"/>
</dbReference>
<proteinExistence type="inferred from homology"/>
<dbReference type="EC" id="4.2.1.1" evidence="2"/>
<dbReference type="CDD" id="cd00326">
    <property type="entry name" value="alpha_CA"/>
    <property type="match status" value="1"/>
</dbReference>
<keyword evidence="12" id="KW-1185">Reference proteome</keyword>
<dbReference type="Proteomes" id="UP001497623">
    <property type="component" value="Unassembled WGS sequence"/>
</dbReference>
<comment type="similarity">
    <text evidence="1">Belongs to the alpha-carbonic anhydrase family.</text>
</comment>
<comment type="catalytic activity">
    <reaction evidence="7">
        <text>hydrogencarbonate + H(+) = CO2 + H2O</text>
        <dbReference type="Rhea" id="RHEA:10748"/>
        <dbReference type="ChEBI" id="CHEBI:15377"/>
        <dbReference type="ChEBI" id="CHEBI:15378"/>
        <dbReference type="ChEBI" id="CHEBI:16526"/>
        <dbReference type="ChEBI" id="CHEBI:17544"/>
        <dbReference type="EC" id="4.2.1.1"/>
    </reaction>
</comment>
<evidence type="ECO:0000256" key="7">
    <source>
        <dbReference type="ARBA" id="ARBA00048348"/>
    </source>
</evidence>
<feature type="compositionally biased region" description="Polar residues" evidence="8">
    <location>
        <begin position="319"/>
        <end position="328"/>
    </location>
</feature>
<dbReference type="AlphaFoldDB" id="A0AAV2SU96"/>
<evidence type="ECO:0000256" key="1">
    <source>
        <dbReference type="ARBA" id="ARBA00010718"/>
    </source>
</evidence>
<evidence type="ECO:0000256" key="2">
    <source>
        <dbReference type="ARBA" id="ARBA00012925"/>
    </source>
</evidence>
<dbReference type="PANTHER" id="PTHR18952:SF265">
    <property type="entry name" value="CARBONIC ANHYDRASE"/>
    <property type="match status" value="1"/>
</dbReference>
<accession>A0AAV2SU96</accession>
<feature type="compositionally biased region" description="Polar residues" evidence="8">
    <location>
        <begin position="294"/>
        <end position="310"/>
    </location>
</feature>
<dbReference type="InterPro" id="IPR036398">
    <property type="entry name" value="CA_dom_sf"/>
</dbReference>
<evidence type="ECO:0000313" key="12">
    <source>
        <dbReference type="Proteomes" id="UP001497623"/>
    </source>
</evidence>
<keyword evidence="9" id="KW-0732">Signal</keyword>
<protein>
    <recommendedName>
        <fullName evidence="2">carbonic anhydrase</fullName>
        <ecNumber evidence="2">4.2.1.1</ecNumber>
    </recommendedName>
</protein>
<feature type="domain" description="Alpha-carbonic anhydrase" evidence="10">
    <location>
        <begin position="27"/>
        <end position="283"/>
    </location>
</feature>
<reference evidence="11 12" key="1">
    <citation type="submission" date="2024-05" db="EMBL/GenBank/DDBJ databases">
        <authorList>
            <person name="Wallberg A."/>
        </authorList>
    </citation>
    <scope>NUCLEOTIDE SEQUENCE [LARGE SCALE GENOMIC DNA]</scope>
</reference>
<dbReference type="SUPFAM" id="SSF51069">
    <property type="entry name" value="Carbonic anhydrase"/>
    <property type="match status" value="1"/>
</dbReference>
<comment type="caution">
    <text evidence="11">The sequence shown here is derived from an EMBL/GenBank/DDBJ whole genome shotgun (WGS) entry which is preliminary data.</text>
</comment>
<evidence type="ECO:0000256" key="4">
    <source>
        <dbReference type="ARBA" id="ARBA00022833"/>
    </source>
</evidence>
<dbReference type="InterPro" id="IPR023561">
    <property type="entry name" value="Carbonic_anhydrase_a-class"/>
</dbReference>
<keyword evidence="5" id="KW-0325">Glycoprotein</keyword>
<feature type="chain" id="PRO_5043427478" description="carbonic anhydrase" evidence="9">
    <location>
        <begin position="19"/>
        <end position="328"/>
    </location>
</feature>
<dbReference type="InterPro" id="IPR001148">
    <property type="entry name" value="CA_dom"/>
</dbReference>
<evidence type="ECO:0000256" key="5">
    <source>
        <dbReference type="ARBA" id="ARBA00023180"/>
    </source>
</evidence>
<sequence>MLGRVVVLLVSYFIAVSGDIHNDNREEHWGYHDHNGPSDWASLYPTCGGSHQSPINIITSDLVHTWIDPYHFHNYEQNVQQIKLTNTGHSVNVEVIFANEAPYINGGGLGDDYILKQFHFHWGSISSQGSEHNVDSTRYPMEIHNVFYKSSYGSYDEATAHSDGIAVLAVFVSIATDDNSQLQNIINFIPEVNQAESTFVGDVDLNLKALLPMTTHSFYWYRGSFTTPGCNEVVTWTVFKEPITISESQLDVFRNLLDSDNMQMQDNFRPTQPLNDRVVYTSSVGDSGNYAGPGSTSNKPGVGDDSSSNKPGVDGGVEQATTNKPYEL</sequence>
<dbReference type="Gene3D" id="3.10.200.10">
    <property type="entry name" value="Alpha carbonic anhydrase"/>
    <property type="match status" value="1"/>
</dbReference>
<evidence type="ECO:0000313" key="11">
    <source>
        <dbReference type="EMBL" id="CAL4234846.1"/>
    </source>
</evidence>
<dbReference type="EMBL" id="CAXKWB010113785">
    <property type="protein sequence ID" value="CAL4234846.1"/>
    <property type="molecule type" value="Genomic_DNA"/>
</dbReference>
<dbReference type="FunFam" id="3.10.200.10:FF:000003">
    <property type="entry name" value="Carbonic anhydrase 12"/>
    <property type="match status" value="1"/>
</dbReference>
<evidence type="ECO:0000256" key="8">
    <source>
        <dbReference type="SAM" id="MobiDB-lite"/>
    </source>
</evidence>
<organism evidence="11 12">
    <name type="scientific">Meganyctiphanes norvegica</name>
    <name type="common">Northern krill</name>
    <name type="synonym">Thysanopoda norvegica</name>
    <dbReference type="NCBI Taxonomy" id="48144"/>
    <lineage>
        <taxon>Eukaryota</taxon>
        <taxon>Metazoa</taxon>
        <taxon>Ecdysozoa</taxon>
        <taxon>Arthropoda</taxon>
        <taxon>Crustacea</taxon>
        <taxon>Multicrustacea</taxon>
        <taxon>Malacostraca</taxon>
        <taxon>Eumalacostraca</taxon>
        <taxon>Eucarida</taxon>
        <taxon>Euphausiacea</taxon>
        <taxon>Euphausiidae</taxon>
        <taxon>Meganyctiphanes</taxon>
    </lineage>
</organism>
<dbReference type="PANTHER" id="PTHR18952">
    <property type="entry name" value="CARBONIC ANHYDRASE"/>
    <property type="match status" value="1"/>
</dbReference>
<dbReference type="PROSITE" id="PS51144">
    <property type="entry name" value="ALPHA_CA_2"/>
    <property type="match status" value="1"/>
</dbReference>
<gene>
    <name evidence="11" type="ORF">MNOR_LOCUS40024</name>
</gene>
<evidence type="ECO:0000256" key="3">
    <source>
        <dbReference type="ARBA" id="ARBA00022723"/>
    </source>
</evidence>
<name>A0AAV2SU96_MEGNR</name>
<evidence type="ECO:0000259" key="10">
    <source>
        <dbReference type="PROSITE" id="PS51144"/>
    </source>
</evidence>
<keyword evidence="3" id="KW-0479">Metal-binding</keyword>
<feature type="compositionally biased region" description="Polar residues" evidence="8">
    <location>
        <begin position="264"/>
        <end position="286"/>
    </location>
</feature>
<keyword evidence="6" id="KW-0456">Lyase</keyword>
<evidence type="ECO:0000256" key="9">
    <source>
        <dbReference type="SAM" id="SignalP"/>
    </source>
</evidence>
<feature type="signal peptide" evidence="9">
    <location>
        <begin position="1"/>
        <end position="18"/>
    </location>
</feature>
<dbReference type="Pfam" id="PF00194">
    <property type="entry name" value="Carb_anhydrase"/>
    <property type="match status" value="1"/>
</dbReference>
<feature type="region of interest" description="Disordered" evidence="8">
    <location>
        <begin position="264"/>
        <end position="328"/>
    </location>
</feature>
<dbReference type="SMART" id="SM01057">
    <property type="entry name" value="Carb_anhydrase"/>
    <property type="match status" value="1"/>
</dbReference>